<dbReference type="Proteomes" id="UP000319255">
    <property type="component" value="Unassembled WGS sequence"/>
</dbReference>
<comment type="caution">
    <text evidence="1">The sequence shown here is derived from an EMBL/GenBank/DDBJ whole genome shotgun (WGS) entry which is preliminary data.</text>
</comment>
<accession>A0A501W711</accession>
<dbReference type="RefSeq" id="WP_140456395.1">
    <property type="nucleotide sequence ID" value="NZ_VFRP01000060.1"/>
</dbReference>
<protein>
    <submittedName>
        <fullName evidence="1">Uncharacterized protein</fullName>
    </submittedName>
</protein>
<evidence type="ECO:0000313" key="2">
    <source>
        <dbReference type="Proteomes" id="UP000319255"/>
    </source>
</evidence>
<dbReference type="AlphaFoldDB" id="A0A501W711"/>
<gene>
    <name evidence="1" type="ORF">FJM51_22785</name>
</gene>
<keyword evidence="2" id="KW-1185">Reference proteome</keyword>
<dbReference type="EMBL" id="VFRP01000060">
    <property type="protein sequence ID" value="TPE45078.1"/>
    <property type="molecule type" value="Genomic_DNA"/>
</dbReference>
<reference evidence="1 2" key="1">
    <citation type="submission" date="2019-06" db="EMBL/GenBank/DDBJ databases">
        <title>A novel bacterium of genus Amaricoccus, isolated from marine sediment.</title>
        <authorList>
            <person name="Huang H."/>
            <person name="Mo K."/>
            <person name="Hu Y."/>
        </authorList>
    </citation>
    <scope>NUCLEOTIDE SEQUENCE [LARGE SCALE GENOMIC DNA]</scope>
    <source>
        <strain evidence="1 2">HB172011</strain>
    </source>
</reference>
<organism evidence="1 2">
    <name type="scientific">Amaricoccus solimangrovi</name>
    <dbReference type="NCBI Taxonomy" id="2589815"/>
    <lineage>
        <taxon>Bacteria</taxon>
        <taxon>Pseudomonadati</taxon>
        <taxon>Pseudomonadota</taxon>
        <taxon>Alphaproteobacteria</taxon>
        <taxon>Rhodobacterales</taxon>
        <taxon>Paracoccaceae</taxon>
        <taxon>Amaricoccus</taxon>
    </lineage>
</organism>
<name>A0A501W711_9RHOB</name>
<proteinExistence type="predicted"/>
<evidence type="ECO:0000313" key="1">
    <source>
        <dbReference type="EMBL" id="TPE45078.1"/>
    </source>
</evidence>
<sequence length="101" mass="11210">MTIDPIPDLVAPFLSPTDAAIAEAAIGLIAKGEFSTAATLLRSRTADREEATLRAFQTWYDLPRELRPPFWEWRAERRRDAIQVLVEGGAARASAEPECAR</sequence>